<comment type="similarity">
    <text evidence="1 6">Belongs to the universal ribosomal protein uL23 family.</text>
</comment>
<dbReference type="GO" id="GO:0019843">
    <property type="term" value="F:rRNA binding"/>
    <property type="evidence" value="ECO:0007669"/>
    <property type="project" value="UniProtKB-UniRule"/>
</dbReference>
<evidence type="ECO:0000256" key="5">
    <source>
        <dbReference type="ARBA" id="ARBA00023274"/>
    </source>
</evidence>
<keyword evidence="4 6" id="KW-0689">Ribosomal protein</keyword>
<dbReference type="FunFam" id="3.30.70.330:FF:000001">
    <property type="entry name" value="50S ribosomal protein L23"/>
    <property type="match status" value="1"/>
</dbReference>
<comment type="function">
    <text evidence="6">One of the early assembly proteins it binds 23S rRNA. One of the proteins that surrounds the polypeptide exit tunnel on the outside of the ribosome. Forms the main docking site for trigger factor binding to the ribosome.</text>
</comment>
<dbReference type="GO" id="GO:0006412">
    <property type="term" value="P:translation"/>
    <property type="evidence" value="ECO:0007669"/>
    <property type="project" value="UniProtKB-UniRule"/>
</dbReference>
<dbReference type="Gene3D" id="3.30.70.330">
    <property type="match status" value="1"/>
</dbReference>
<evidence type="ECO:0000256" key="2">
    <source>
        <dbReference type="ARBA" id="ARBA00022730"/>
    </source>
</evidence>
<dbReference type="GO" id="GO:0005840">
    <property type="term" value="C:ribosome"/>
    <property type="evidence" value="ECO:0007669"/>
    <property type="project" value="UniProtKB-KW"/>
</dbReference>
<dbReference type="EMBL" id="QGTJ01000005">
    <property type="protein sequence ID" value="PWV61730.1"/>
    <property type="molecule type" value="Genomic_DNA"/>
</dbReference>
<proteinExistence type="inferred from homology"/>
<dbReference type="Pfam" id="PF00276">
    <property type="entry name" value="Ribosomal_L23"/>
    <property type="match status" value="1"/>
</dbReference>
<dbReference type="InterPro" id="IPR012677">
    <property type="entry name" value="Nucleotide-bd_a/b_plait_sf"/>
</dbReference>
<dbReference type="Proteomes" id="UP000246569">
    <property type="component" value="Unassembled WGS sequence"/>
</dbReference>
<evidence type="ECO:0000256" key="1">
    <source>
        <dbReference type="ARBA" id="ARBA00006700"/>
    </source>
</evidence>
<dbReference type="RefSeq" id="WP_110018513.1">
    <property type="nucleotide sequence ID" value="NZ_QGTJ01000005.1"/>
</dbReference>
<evidence type="ECO:0000313" key="8">
    <source>
        <dbReference type="Proteomes" id="UP000246569"/>
    </source>
</evidence>
<dbReference type="NCBIfam" id="NF004366">
    <property type="entry name" value="PRK05738.3-2"/>
    <property type="match status" value="1"/>
</dbReference>
<keyword evidence="3 6" id="KW-0694">RNA-binding</keyword>
<sequence length="99" mass="10845">MNQERLLKVLLAPHVSEKSTRAAESGNQVVFKVAADATKPEVKGAVEMLFNVKVKSVAVCNVKGKRKRFGQMLGRRSDWKKAYVSLADGQEIDLLGSGE</sequence>
<evidence type="ECO:0000256" key="6">
    <source>
        <dbReference type="HAMAP-Rule" id="MF_01369"/>
    </source>
</evidence>
<dbReference type="InterPro" id="IPR013025">
    <property type="entry name" value="Ribosomal_uL23-like"/>
</dbReference>
<dbReference type="AlphaFoldDB" id="A0A317N080"/>
<comment type="subunit">
    <text evidence="6">Part of the 50S ribosomal subunit. Contacts protein L29, and trigger factor when it is bound to the ribosome.</text>
</comment>
<dbReference type="HAMAP" id="MF_01369_B">
    <property type="entry name" value="Ribosomal_uL23_B"/>
    <property type="match status" value="1"/>
</dbReference>
<protein>
    <recommendedName>
        <fullName evidence="6">Large ribosomal subunit protein uL23</fullName>
    </recommendedName>
</protein>
<keyword evidence="8" id="KW-1185">Reference proteome</keyword>
<dbReference type="OrthoDB" id="9793353at2"/>
<keyword evidence="5 6" id="KW-0687">Ribonucleoprotein</keyword>
<accession>A0A317N080</accession>
<name>A0A317N080_9GAMM</name>
<keyword evidence="2 6" id="KW-0699">rRNA-binding</keyword>
<evidence type="ECO:0000313" key="7">
    <source>
        <dbReference type="EMBL" id="PWV61730.1"/>
    </source>
</evidence>
<dbReference type="SUPFAM" id="SSF54189">
    <property type="entry name" value="Ribosomal proteins S24e, L23 and L15e"/>
    <property type="match status" value="1"/>
</dbReference>
<evidence type="ECO:0000256" key="4">
    <source>
        <dbReference type="ARBA" id="ARBA00022980"/>
    </source>
</evidence>
<evidence type="ECO:0000256" key="3">
    <source>
        <dbReference type="ARBA" id="ARBA00022884"/>
    </source>
</evidence>
<gene>
    <name evidence="6" type="primary">rplW</name>
    <name evidence="7" type="ORF">C7443_105163</name>
</gene>
<dbReference type="GO" id="GO:0003735">
    <property type="term" value="F:structural constituent of ribosome"/>
    <property type="evidence" value="ECO:0007669"/>
    <property type="project" value="InterPro"/>
</dbReference>
<organism evidence="7 8">
    <name type="scientific">Plasticicumulans acidivorans</name>
    <dbReference type="NCBI Taxonomy" id="886464"/>
    <lineage>
        <taxon>Bacteria</taxon>
        <taxon>Pseudomonadati</taxon>
        <taxon>Pseudomonadota</taxon>
        <taxon>Gammaproteobacteria</taxon>
        <taxon>Candidatus Competibacteraceae</taxon>
        <taxon>Plasticicumulans</taxon>
    </lineage>
</organism>
<reference evidence="7 8" key="1">
    <citation type="submission" date="2018-05" db="EMBL/GenBank/DDBJ databases">
        <title>Genomic Encyclopedia of Type Strains, Phase IV (KMG-IV): sequencing the most valuable type-strain genomes for metagenomic binning, comparative biology and taxonomic classification.</title>
        <authorList>
            <person name="Goeker M."/>
        </authorList>
    </citation>
    <scope>NUCLEOTIDE SEQUENCE [LARGE SCALE GENOMIC DNA]</scope>
    <source>
        <strain evidence="7 8">DSM 23606</strain>
    </source>
</reference>
<dbReference type="InterPro" id="IPR012678">
    <property type="entry name" value="Ribosomal_uL23/eL15/eS24_sf"/>
</dbReference>
<dbReference type="NCBIfam" id="NF004363">
    <property type="entry name" value="PRK05738.2-4"/>
    <property type="match status" value="1"/>
</dbReference>
<dbReference type="GO" id="GO:1990904">
    <property type="term" value="C:ribonucleoprotein complex"/>
    <property type="evidence" value="ECO:0007669"/>
    <property type="project" value="UniProtKB-KW"/>
</dbReference>
<dbReference type="PANTHER" id="PTHR11620">
    <property type="entry name" value="60S RIBOSOMAL PROTEIN L23A"/>
    <property type="match status" value="1"/>
</dbReference>
<dbReference type="NCBIfam" id="NF004359">
    <property type="entry name" value="PRK05738.1-3"/>
    <property type="match status" value="1"/>
</dbReference>
<comment type="caution">
    <text evidence="7">The sequence shown here is derived from an EMBL/GenBank/DDBJ whole genome shotgun (WGS) entry which is preliminary data.</text>
</comment>
<dbReference type="NCBIfam" id="NF004358">
    <property type="entry name" value="PRK05738.1-1"/>
    <property type="match status" value="1"/>
</dbReference>